<dbReference type="AlphaFoldDB" id="W4LWQ8"/>
<accession>W4LWQ8</accession>
<dbReference type="Gene3D" id="3.30.460.10">
    <property type="entry name" value="Beta Polymerase, domain 2"/>
    <property type="match status" value="1"/>
</dbReference>
<dbReference type="Proteomes" id="UP000019141">
    <property type="component" value="Unassembled WGS sequence"/>
</dbReference>
<dbReference type="GO" id="GO:0016779">
    <property type="term" value="F:nucleotidyltransferase activity"/>
    <property type="evidence" value="ECO:0007669"/>
    <property type="project" value="InterPro"/>
</dbReference>
<sequence>MNHVIFNDPQFQEMISSACAQFNVQELSLFGSHARGDANECSDYNFVVVFDHTKPGKRSDRFFGLLFFLGTRQK</sequence>
<comment type="caution">
    <text evidence="2">The sequence shown here is derived from an EMBL/GenBank/DDBJ whole genome shotgun (WGS) entry which is preliminary data.</text>
</comment>
<evidence type="ECO:0000313" key="2">
    <source>
        <dbReference type="EMBL" id="ETX01787.1"/>
    </source>
</evidence>
<organism evidence="2 3">
    <name type="scientific">Entotheonella factor</name>
    <dbReference type="NCBI Taxonomy" id="1429438"/>
    <lineage>
        <taxon>Bacteria</taxon>
        <taxon>Pseudomonadati</taxon>
        <taxon>Nitrospinota/Tectimicrobiota group</taxon>
        <taxon>Candidatus Tectimicrobiota</taxon>
        <taxon>Candidatus Entotheonellia</taxon>
        <taxon>Candidatus Entotheonellales</taxon>
        <taxon>Candidatus Entotheonellaceae</taxon>
        <taxon>Candidatus Entotheonella</taxon>
    </lineage>
</organism>
<dbReference type="EMBL" id="AZHW01000201">
    <property type="protein sequence ID" value="ETX01787.1"/>
    <property type="molecule type" value="Genomic_DNA"/>
</dbReference>
<evidence type="ECO:0000313" key="3">
    <source>
        <dbReference type="Proteomes" id="UP000019141"/>
    </source>
</evidence>
<gene>
    <name evidence="2" type="ORF">ETSY1_06040</name>
</gene>
<dbReference type="InterPro" id="IPR043519">
    <property type="entry name" value="NT_sf"/>
</dbReference>
<proteinExistence type="predicted"/>
<name>W4LWQ8_ENTF1</name>
<feature type="domain" description="Polymerase nucleotidyl transferase" evidence="1">
    <location>
        <begin position="17"/>
        <end position="55"/>
    </location>
</feature>
<dbReference type="Pfam" id="PF01909">
    <property type="entry name" value="NTP_transf_2"/>
    <property type="match status" value="1"/>
</dbReference>
<evidence type="ECO:0000259" key="1">
    <source>
        <dbReference type="Pfam" id="PF01909"/>
    </source>
</evidence>
<dbReference type="CDD" id="cd05403">
    <property type="entry name" value="NT_KNTase_like"/>
    <property type="match status" value="1"/>
</dbReference>
<dbReference type="InterPro" id="IPR002934">
    <property type="entry name" value="Polymerase_NTP_transf_dom"/>
</dbReference>
<dbReference type="SUPFAM" id="SSF81301">
    <property type="entry name" value="Nucleotidyltransferase"/>
    <property type="match status" value="1"/>
</dbReference>
<dbReference type="HOGENOM" id="CLU_2680826_0_0_7"/>
<keyword evidence="3" id="KW-1185">Reference proteome</keyword>
<protein>
    <recommendedName>
        <fullName evidence="1">Polymerase nucleotidyl transferase domain-containing protein</fullName>
    </recommendedName>
</protein>
<reference evidence="2 3" key="1">
    <citation type="journal article" date="2014" name="Nature">
        <title>An environmental bacterial taxon with a large and distinct metabolic repertoire.</title>
        <authorList>
            <person name="Wilson M.C."/>
            <person name="Mori T."/>
            <person name="Ruckert C."/>
            <person name="Uria A.R."/>
            <person name="Helf M.J."/>
            <person name="Takada K."/>
            <person name="Gernert C."/>
            <person name="Steffens U.A."/>
            <person name="Heycke N."/>
            <person name="Schmitt S."/>
            <person name="Rinke C."/>
            <person name="Helfrich E.J."/>
            <person name="Brachmann A.O."/>
            <person name="Gurgui C."/>
            <person name="Wakimoto T."/>
            <person name="Kracht M."/>
            <person name="Crusemann M."/>
            <person name="Hentschel U."/>
            <person name="Abe I."/>
            <person name="Matsunaga S."/>
            <person name="Kalinowski J."/>
            <person name="Takeyama H."/>
            <person name="Piel J."/>
        </authorList>
    </citation>
    <scope>NUCLEOTIDE SEQUENCE [LARGE SCALE GENOMIC DNA]</scope>
    <source>
        <strain evidence="3">TSY1</strain>
    </source>
</reference>